<dbReference type="AlphaFoldDB" id="A0A125W802"/>
<dbReference type="RefSeq" id="WP_002371559.1">
    <property type="nucleotide sequence ID" value="NZ_GL454430.1"/>
</dbReference>
<gene>
    <name evidence="10" type="ORF">HMPREF9498_00917</name>
</gene>
<evidence type="ECO:0000259" key="9">
    <source>
        <dbReference type="PROSITE" id="PS50929"/>
    </source>
</evidence>
<keyword evidence="4 10" id="KW-0067">ATP-binding</keyword>
<dbReference type="GO" id="GO:0034040">
    <property type="term" value="F:ATPase-coupled lipid transmembrane transporter activity"/>
    <property type="evidence" value="ECO:0007669"/>
    <property type="project" value="TreeGrafter"/>
</dbReference>
<keyword evidence="6 7" id="KW-0472">Membrane</keyword>
<comment type="caution">
    <text evidence="10">The sequence shown here is derived from an EMBL/GenBank/DDBJ whole genome shotgun (WGS) entry which is preliminary data.</text>
</comment>
<feature type="transmembrane region" description="Helical" evidence="7">
    <location>
        <begin position="152"/>
        <end position="169"/>
    </location>
</feature>
<dbReference type="InterPro" id="IPR027417">
    <property type="entry name" value="P-loop_NTPase"/>
</dbReference>
<feature type="transmembrane region" description="Helical" evidence="7">
    <location>
        <begin position="12"/>
        <end position="33"/>
    </location>
</feature>
<evidence type="ECO:0000256" key="2">
    <source>
        <dbReference type="ARBA" id="ARBA00022692"/>
    </source>
</evidence>
<feature type="transmembrane region" description="Helical" evidence="7">
    <location>
        <begin position="45"/>
        <end position="66"/>
    </location>
</feature>
<dbReference type="GO" id="GO:0016887">
    <property type="term" value="F:ATP hydrolysis activity"/>
    <property type="evidence" value="ECO:0007669"/>
    <property type="project" value="InterPro"/>
</dbReference>
<dbReference type="InterPro" id="IPR036640">
    <property type="entry name" value="ABC1_TM_sf"/>
</dbReference>
<dbReference type="PANTHER" id="PTHR24221">
    <property type="entry name" value="ATP-BINDING CASSETTE SUB-FAMILY B"/>
    <property type="match status" value="1"/>
</dbReference>
<dbReference type="GO" id="GO:0005886">
    <property type="term" value="C:plasma membrane"/>
    <property type="evidence" value="ECO:0007669"/>
    <property type="project" value="UniProtKB-SubCell"/>
</dbReference>
<dbReference type="InterPro" id="IPR011527">
    <property type="entry name" value="ABC1_TM_dom"/>
</dbReference>
<dbReference type="Gene3D" id="3.40.50.300">
    <property type="entry name" value="P-loop containing nucleotide triphosphate hydrolases"/>
    <property type="match status" value="1"/>
</dbReference>
<accession>A0A125W802</accession>
<keyword evidence="3" id="KW-0547">Nucleotide-binding</keyword>
<reference evidence="10 11" key="1">
    <citation type="submission" date="2010-07" db="EMBL/GenBank/DDBJ databases">
        <authorList>
            <person name="Sid Ahmed O."/>
        </authorList>
    </citation>
    <scope>NUCLEOTIDE SEQUENCE [LARGE SCALE GENOMIC DNA]</scope>
    <source>
        <strain evidence="10 11">TX4248</strain>
    </source>
</reference>
<dbReference type="SMART" id="SM00382">
    <property type="entry name" value="AAA"/>
    <property type="match status" value="1"/>
</dbReference>
<evidence type="ECO:0000313" key="10">
    <source>
        <dbReference type="EMBL" id="EFM83460.1"/>
    </source>
</evidence>
<evidence type="ECO:0000256" key="7">
    <source>
        <dbReference type="SAM" id="Phobius"/>
    </source>
</evidence>
<sequence length="531" mass="61026">MTKKIWSHFQKSFTWYILIGVIVSLCSALAIYFFQQLLDHYQKSFQLGLLVAYGTTIILIPLLSYCEQKPKAYLTNGIYFYLKKLSLIKMSKISYEEYLKLGAGALLQKVEVGAAAGRNIHLNFYGRLFRELIPETLFNLFFIALIDKRLLPAILIGYVIVFILTKILLKTLQKMKEKTLISEEAMNATLIRGMTELVTFRINRKYKKEIENYALMAEENSQNITKMTMIHEFFFGFFALLVALIKVSIVVLSFTNVVTLSLGGLVAIVMYIDRIYTPIAIFNVLFVQYNLDKVAYQRLEDFYKKEDDPDLMVSGKALPEIQTISLKDVCFSVDSQTIMSQQNRQFSMNKTYGLIGKSGTGKSTLIKLILGLLKPTEGTVYVNQFPLTQFNLEDYYEKVFYLSQDVPIFQGTLKENIVLNQEISDEQVIEAMYRFQLGELYERLPEGLNTIVSEKGMNFSGGEKQRIAFTRLAFTQAEILILDEATSALDEKTEEKVLQEVQKFTHNKLTILVTHRPKTLRFVDEIIDLNE</sequence>
<keyword evidence="5 7" id="KW-1133">Transmembrane helix</keyword>
<evidence type="ECO:0000256" key="5">
    <source>
        <dbReference type="ARBA" id="ARBA00022989"/>
    </source>
</evidence>
<dbReference type="InterPro" id="IPR003593">
    <property type="entry name" value="AAA+_ATPase"/>
</dbReference>
<dbReference type="SUPFAM" id="SSF52540">
    <property type="entry name" value="P-loop containing nucleoside triphosphate hydrolases"/>
    <property type="match status" value="1"/>
</dbReference>
<dbReference type="EMBL" id="AEBR01000025">
    <property type="protein sequence ID" value="EFM83460.1"/>
    <property type="molecule type" value="Genomic_DNA"/>
</dbReference>
<comment type="subcellular location">
    <subcellularLocation>
        <location evidence="1">Cell membrane</location>
        <topology evidence="1">Multi-pass membrane protein</topology>
    </subcellularLocation>
</comment>
<dbReference type="PROSITE" id="PS50893">
    <property type="entry name" value="ABC_TRANSPORTER_2"/>
    <property type="match status" value="1"/>
</dbReference>
<feature type="domain" description="ABC transporter" evidence="8">
    <location>
        <begin position="324"/>
        <end position="531"/>
    </location>
</feature>
<dbReference type="Pfam" id="PF00005">
    <property type="entry name" value="ABC_tran"/>
    <property type="match status" value="1"/>
</dbReference>
<proteinExistence type="predicted"/>
<dbReference type="Gene3D" id="1.20.1560.10">
    <property type="entry name" value="ABC transporter type 1, transmembrane domain"/>
    <property type="match status" value="1"/>
</dbReference>
<evidence type="ECO:0000256" key="3">
    <source>
        <dbReference type="ARBA" id="ARBA00022741"/>
    </source>
</evidence>
<dbReference type="SUPFAM" id="SSF90123">
    <property type="entry name" value="ABC transporter transmembrane region"/>
    <property type="match status" value="1"/>
</dbReference>
<dbReference type="GO" id="GO:0140359">
    <property type="term" value="F:ABC-type transporter activity"/>
    <property type="evidence" value="ECO:0007669"/>
    <property type="project" value="InterPro"/>
</dbReference>
<organism evidence="10 11">
    <name type="scientific">Enterococcus faecalis TX4248</name>
    <dbReference type="NCBI Taxonomy" id="749495"/>
    <lineage>
        <taxon>Bacteria</taxon>
        <taxon>Bacillati</taxon>
        <taxon>Bacillota</taxon>
        <taxon>Bacilli</taxon>
        <taxon>Lactobacillales</taxon>
        <taxon>Enterococcaceae</taxon>
        <taxon>Enterococcus</taxon>
    </lineage>
</organism>
<feature type="transmembrane region" description="Helical" evidence="7">
    <location>
        <begin position="128"/>
        <end position="146"/>
    </location>
</feature>
<feature type="transmembrane region" description="Helical" evidence="7">
    <location>
        <begin position="260"/>
        <end position="286"/>
    </location>
</feature>
<dbReference type="Proteomes" id="UP000004846">
    <property type="component" value="Unassembled WGS sequence"/>
</dbReference>
<dbReference type="InterPro" id="IPR039421">
    <property type="entry name" value="Type_1_exporter"/>
</dbReference>
<dbReference type="InterPro" id="IPR003439">
    <property type="entry name" value="ABC_transporter-like_ATP-bd"/>
</dbReference>
<evidence type="ECO:0000256" key="4">
    <source>
        <dbReference type="ARBA" id="ARBA00022840"/>
    </source>
</evidence>
<name>A0A125W802_ENTFL</name>
<protein>
    <submittedName>
        <fullName evidence="10">ABC transporter, ATP-binding protein</fullName>
    </submittedName>
</protein>
<evidence type="ECO:0000259" key="8">
    <source>
        <dbReference type="PROSITE" id="PS50893"/>
    </source>
</evidence>
<dbReference type="HOGENOM" id="CLU_000604_84_3_9"/>
<dbReference type="GO" id="GO:0005524">
    <property type="term" value="F:ATP binding"/>
    <property type="evidence" value="ECO:0007669"/>
    <property type="project" value="UniProtKB-KW"/>
</dbReference>
<dbReference type="PANTHER" id="PTHR24221:SF654">
    <property type="entry name" value="ATP-BINDING CASSETTE SUB-FAMILY B MEMBER 6"/>
    <property type="match status" value="1"/>
</dbReference>
<evidence type="ECO:0000256" key="1">
    <source>
        <dbReference type="ARBA" id="ARBA00004651"/>
    </source>
</evidence>
<keyword evidence="2 7" id="KW-0812">Transmembrane</keyword>
<evidence type="ECO:0000313" key="11">
    <source>
        <dbReference type="Proteomes" id="UP000004846"/>
    </source>
</evidence>
<feature type="transmembrane region" description="Helical" evidence="7">
    <location>
        <begin position="233"/>
        <end position="254"/>
    </location>
</feature>
<evidence type="ECO:0000256" key="6">
    <source>
        <dbReference type="ARBA" id="ARBA00023136"/>
    </source>
</evidence>
<feature type="domain" description="ABC transmembrane type-1" evidence="9">
    <location>
        <begin position="15"/>
        <end position="291"/>
    </location>
</feature>
<dbReference type="PROSITE" id="PS50929">
    <property type="entry name" value="ABC_TM1F"/>
    <property type="match status" value="1"/>
</dbReference>